<keyword evidence="2" id="KW-0813">Transport</keyword>
<dbReference type="InterPro" id="IPR003593">
    <property type="entry name" value="AAA+_ATPase"/>
</dbReference>
<feature type="transmembrane region" description="Helical" evidence="11">
    <location>
        <begin position="180"/>
        <end position="197"/>
    </location>
</feature>
<feature type="transmembrane region" description="Helical" evidence="11">
    <location>
        <begin position="74"/>
        <end position="93"/>
    </location>
</feature>
<evidence type="ECO:0000259" key="13">
    <source>
        <dbReference type="PROSITE" id="PS50929"/>
    </source>
</evidence>
<keyword evidence="15" id="KW-1185">Reference proteome</keyword>
<evidence type="ECO:0000256" key="2">
    <source>
        <dbReference type="ARBA" id="ARBA00022448"/>
    </source>
</evidence>
<keyword evidence="5" id="KW-0547">Nucleotide-binding</keyword>
<dbReference type="InterPro" id="IPR027417">
    <property type="entry name" value="P-loop_NTPase"/>
</dbReference>
<dbReference type="PROSITE" id="PS50893">
    <property type="entry name" value="ABC_TRANSPORTER_2"/>
    <property type="match status" value="1"/>
</dbReference>
<comment type="subcellular location">
    <subcellularLocation>
        <location evidence="1">Cell membrane</location>
        <topology evidence="1">Multi-pass membrane protein</topology>
    </subcellularLocation>
</comment>
<keyword evidence="8 11" id="KW-1133">Transmembrane helix</keyword>
<evidence type="ECO:0000256" key="3">
    <source>
        <dbReference type="ARBA" id="ARBA00022475"/>
    </source>
</evidence>
<dbReference type="Gene3D" id="1.20.1560.10">
    <property type="entry name" value="ABC transporter type 1, transmembrane domain"/>
    <property type="match status" value="1"/>
</dbReference>
<keyword evidence="4 11" id="KW-0812">Transmembrane</keyword>
<feature type="region of interest" description="Disordered" evidence="10">
    <location>
        <begin position="337"/>
        <end position="365"/>
    </location>
</feature>
<keyword evidence="3" id="KW-1003">Cell membrane</keyword>
<dbReference type="SUPFAM" id="SSF52540">
    <property type="entry name" value="P-loop containing nucleoside triphosphate hydrolases"/>
    <property type="match status" value="1"/>
</dbReference>
<dbReference type="SUPFAM" id="SSF90123">
    <property type="entry name" value="ABC transporter transmembrane region"/>
    <property type="match status" value="1"/>
</dbReference>
<name>A0A8J4H0N9_9BACL</name>
<protein>
    <submittedName>
        <fullName evidence="14">ABC transporter ATP-binding protein</fullName>
    </submittedName>
</protein>
<dbReference type="PANTHER" id="PTHR24221:SF654">
    <property type="entry name" value="ATP-BINDING CASSETTE SUB-FAMILY B MEMBER 6"/>
    <property type="match status" value="1"/>
</dbReference>
<dbReference type="InterPro" id="IPR003439">
    <property type="entry name" value="ABC_transporter-like_ATP-bd"/>
</dbReference>
<dbReference type="Pfam" id="PF00664">
    <property type="entry name" value="ABC_membrane"/>
    <property type="match status" value="1"/>
</dbReference>
<proteinExistence type="predicted"/>
<dbReference type="GO" id="GO:0008234">
    <property type="term" value="F:cysteine-type peptidase activity"/>
    <property type="evidence" value="ECO:0007669"/>
    <property type="project" value="UniProtKB-KW"/>
</dbReference>
<evidence type="ECO:0000256" key="5">
    <source>
        <dbReference type="ARBA" id="ARBA00022741"/>
    </source>
</evidence>
<evidence type="ECO:0000256" key="10">
    <source>
        <dbReference type="SAM" id="MobiDB-lite"/>
    </source>
</evidence>
<dbReference type="PANTHER" id="PTHR24221">
    <property type="entry name" value="ATP-BINDING CASSETTE SUB-FAMILY B"/>
    <property type="match status" value="1"/>
</dbReference>
<evidence type="ECO:0000259" key="12">
    <source>
        <dbReference type="PROSITE" id="PS50893"/>
    </source>
</evidence>
<evidence type="ECO:0000256" key="11">
    <source>
        <dbReference type="SAM" id="Phobius"/>
    </source>
</evidence>
<evidence type="ECO:0000256" key="4">
    <source>
        <dbReference type="ARBA" id="ARBA00022692"/>
    </source>
</evidence>
<keyword evidence="6" id="KW-0645">Protease</keyword>
<dbReference type="GO" id="GO:0005524">
    <property type="term" value="F:ATP binding"/>
    <property type="evidence" value="ECO:0007669"/>
    <property type="project" value="UniProtKB-KW"/>
</dbReference>
<dbReference type="EMBL" id="BOVK01000018">
    <property type="protein sequence ID" value="GIQ68762.1"/>
    <property type="molecule type" value="Genomic_DNA"/>
</dbReference>
<evidence type="ECO:0000256" key="8">
    <source>
        <dbReference type="ARBA" id="ARBA00022989"/>
    </source>
</evidence>
<comment type="caution">
    <text evidence="14">The sequence shown here is derived from an EMBL/GenBank/DDBJ whole genome shotgun (WGS) entry which is preliminary data.</text>
</comment>
<accession>A0A8J4H0N9</accession>
<feature type="transmembrane region" description="Helical" evidence="11">
    <location>
        <begin position="266"/>
        <end position="285"/>
    </location>
</feature>
<feature type="domain" description="ABC transmembrane type-1" evidence="13">
    <location>
        <begin position="55"/>
        <end position="318"/>
    </location>
</feature>
<dbReference type="InterPro" id="IPR036640">
    <property type="entry name" value="ABC1_TM_sf"/>
</dbReference>
<dbReference type="RefSeq" id="WP_373314354.1">
    <property type="nucleotide sequence ID" value="NZ_BOVK01000018.1"/>
</dbReference>
<evidence type="ECO:0000256" key="9">
    <source>
        <dbReference type="ARBA" id="ARBA00023136"/>
    </source>
</evidence>
<evidence type="ECO:0000256" key="6">
    <source>
        <dbReference type="ARBA" id="ARBA00022807"/>
    </source>
</evidence>
<dbReference type="FunFam" id="3.40.50.300:FF:000299">
    <property type="entry name" value="ABC transporter ATP-binding protein/permease"/>
    <property type="match status" value="1"/>
</dbReference>
<reference evidence="14" key="1">
    <citation type="submission" date="2021-04" db="EMBL/GenBank/DDBJ databases">
        <title>Draft genome sequence of Xylanibacillus composti strain K13.</title>
        <authorList>
            <person name="Uke A."/>
            <person name="Chhe C."/>
            <person name="Baramee S."/>
            <person name="Kosugi A."/>
        </authorList>
    </citation>
    <scope>NUCLEOTIDE SEQUENCE</scope>
    <source>
        <strain evidence="14">K13</strain>
    </source>
</reference>
<dbReference type="Gene3D" id="3.40.50.300">
    <property type="entry name" value="P-loop containing nucleotide triphosphate hydrolases"/>
    <property type="match status" value="1"/>
</dbReference>
<evidence type="ECO:0000313" key="15">
    <source>
        <dbReference type="Proteomes" id="UP000677918"/>
    </source>
</evidence>
<dbReference type="PROSITE" id="PS50929">
    <property type="entry name" value="ABC_TM1F"/>
    <property type="match status" value="1"/>
</dbReference>
<dbReference type="AlphaFoldDB" id="A0A8J4H0N9"/>
<evidence type="ECO:0000313" key="14">
    <source>
        <dbReference type="EMBL" id="GIQ68762.1"/>
    </source>
</evidence>
<feature type="domain" description="ABC transporter" evidence="12">
    <location>
        <begin position="378"/>
        <end position="614"/>
    </location>
</feature>
<feature type="transmembrane region" description="Helical" evidence="11">
    <location>
        <begin position="20"/>
        <end position="41"/>
    </location>
</feature>
<dbReference type="Proteomes" id="UP000677918">
    <property type="component" value="Unassembled WGS sequence"/>
</dbReference>
<dbReference type="SMART" id="SM00382">
    <property type="entry name" value="AAA"/>
    <property type="match status" value="1"/>
</dbReference>
<sequence>MSEIWLYVKKLHRFAGARMYLNLTTMVVISLMEGVGIFMLVPMLHLVGLFQSDAVSMPLVDWLLRPLDGLPTDWLLPAILLLFVALLTGQAWLQRFQTNMNMAIQQGYIRHLRMEIYEGLLQANWSFFLRKRKSDFNHIMTNELARVTSGTYLTLRITTTILFTIVQLVFAFWLSWKLTAFVLLCGAALALYSKKFVRRSQQLGERATHLSEHYMASVTDHFNGIKEIKSNRMEQQHVHWFRQLCMRMERNFVQFARLQSASQFRYKIASAVIISLFVYLSVAFFKVGIEQLAVIILIFSRLWPKLSGLQNHWEQIAQSIPAFRSLLQLQRETAEAQEGRAENAASSPVDIAKPRGGVQRPVPASPAEQDKLEIREALACRHLRFRYDRNDAAYALRNVSVSIPANRMTAVVGKSGAGKSTFIDILIGLMNPESGEVLVDGVPLTASMALRLRNSVSYVSQDPFLFHGSIRENLAIAAPQASEEEMWEALRFSVSDGFVRELPQGLDTVIGDRGIRLSGGERQRIVLARAMLRKPSVLVLDEATSALDTENEKKIQQAIEQLKGKMTIIVIAHRLSTIRNADQVVVMDQGTVVQQGNYQALAADGAGVFQRLLAYQAQ</sequence>
<keyword evidence="6" id="KW-0788">Thiol protease</keyword>
<gene>
    <name evidence="14" type="ORF">XYCOK13_15860</name>
</gene>
<dbReference type="InterPro" id="IPR039421">
    <property type="entry name" value="Type_1_exporter"/>
</dbReference>
<dbReference type="Pfam" id="PF00005">
    <property type="entry name" value="ABC_tran"/>
    <property type="match status" value="1"/>
</dbReference>
<evidence type="ECO:0000256" key="7">
    <source>
        <dbReference type="ARBA" id="ARBA00022840"/>
    </source>
</evidence>
<dbReference type="InterPro" id="IPR017871">
    <property type="entry name" value="ABC_transporter-like_CS"/>
</dbReference>
<dbReference type="GO" id="GO:0140359">
    <property type="term" value="F:ABC-type transporter activity"/>
    <property type="evidence" value="ECO:0007669"/>
    <property type="project" value="InterPro"/>
</dbReference>
<evidence type="ECO:0000256" key="1">
    <source>
        <dbReference type="ARBA" id="ARBA00004651"/>
    </source>
</evidence>
<dbReference type="GO" id="GO:0005886">
    <property type="term" value="C:plasma membrane"/>
    <property type="evidence" value="ECO:0007669"/>
    <property type="project" value="UniProtKB-SubCell"/>
</dbReference>
<keyword evidence="9 11" id="KW-0472">Membrane</keyword>
<keyword evidence="7 14" id="KW-0067">ATP-binding</keyword>
<dbReference type="GO" id="GO:0034040">
    <property type="term" value="F:ATPase-coupled lipid transmembrane transporter activity"/>
    <property type="evidence" value="ECO:0007669"/>
    <property type="project" value="TreeGrafter"/>
</dbReference>
<dbReference type="GO" id="GO:0016887">
    <property type="term" value="F:ATP hydrolysis activity"/>
    <property type="evidence" value="ECO:0007669"/>
    <property type="project" value="InterPro"/>
</dbReference>
<dbReference type="PROSITE" id="PS00211">
    <property type="entry name" value="ABC_TRANSPORTER_1"/>
    <property type="match status" value="1"/>
</dbReference>
<dbReference type="InterPro" id="IPR011527">
    <property type="entry name" value="ABC1_TM_dom"/>
</dbReference>
<keyword evidence="6" id="KW-0378">Hydrolase</keyword>
<organism evidence="14 15">
    <name type="scientific">Xylanibacillus composti</name>
    <dbReference type="NCBI Taxonomy" id="1572762"/>
    <lineage>
        <taxon>Bacteria</taxon>
        <taxon>Bacillati</taxon>
        <taxon>Bacillota</taxon>
        <taxon>Bacilli</taxon>
        <taxon>Bacillales</taxon>
        <taxon>Paenibacillaceae</taxon>
        <taxon>Xylanibacillus</taxon>
    </lineage>
</organism>
<feature type="transmembrane region" description="Helical" evidence="11">
    <location>
        <begin position="153"/>
        <end position="174"/>
    </location>
</feature>